<proteinExistence type="predicted"/>
<accession>A0A6M0QU43</accession>
<feature type="transmembrane region" description="Helical" evidence="1">
    <location>
        <begin position="91"/>
        <end position="114"/>
    </location>
</feature>
<protein>
    <submittedName>
        <fullName evidence="2">Uncharacterized protein</fullName>
    </submittedName>
</protein>
<gene>
    <name evidence="2" type="ORF">G4Z14_11990</name>
</gene>
<keyword evidence="1" id="KW-0812">Transmembrane</keyword>
<keyword evidence="3" id="KW-1185">Reference proteome</keyword>
<keyword evidence="1" id="KW-0472">Membrane</keyword>
<dbReference type="Proteomes" id="UP000477782">
    <property type="component" value="Unassembled WGS sequence"/>
</dbReference>
<reference evidence="2 3" key="1">
    <citation type="submission" date="2020-02" db="EMBL/GenBank/DDBJ databases">
        <authorList>
            <person name="Chen W.-M."/>
        </authorList>
    </citation>
    <scope>NUCLEOTIDE SEQUENCE [LARGE SCALE GENOMIC DNA]</scope>
    <source>
        <strain evidence="2 3">KMS-5</strain>
    </source>
</reference>
<dbReference type="EMBL" id="JAAIVJ010000006">
    <property type="protein sequence ID" value="NEY91018.1"/>
    <property type="molecule type" value="Genomic_DNA"/>
</dbReference>
<organism evidence="2 3">
    <name type="scientific">Tabrizicola oligotrophica</name>
    <dbReference type="NCBI Taxonomy" id="2710650"/>
    <lineage>
        <taxon>Bacteria</taxon>
        <taxon>Pseudomonadati</taxon>
        <taxon>Pseudomonadota</taxon>
        <taxon>Alphaproteobacteria</taxon>
        <taxon>Rhodobacterales</taxon>
        <taxon>Paracoccaceae</taxon>
        <taxon>Tabrizicola</taxon>
    </lineage>
</organism>
<evidence type="ECO:0000256" key="1">
    <source>
        <dbReference type="SAM" id="Phobius"/>
    </source>
</evidence>
<evidence type="ECO:0000313" key="3">
    <source>
        <dbReference type="Proteomes" id="UP000477782"/>
    </source>
</evidence>
<sequence>MSAISIQQMSDRIAALMEDRLGARGTGLAAKLASRGSRLPRKVRKAAQDLAREAEKAQNPKLLLQVDHDALAQNYDLCLHHLTRLKPRSGWLAGMWASIVLSLLAVVLVVLALLRWRGFL</sequence>
<dbReference type="RefSeq" id="WP_164626019.1">
    <property type="nucleotide sequence ID" value="NZ_JAAIVJ010000006.1"/>
</dbReference>
<keyword evidence="1" id="KW-1133">Transmembrane helix</keyword>
<dbReference type="AlphaFoldDB" id="A0A6M0QU43"/>
<evidence type="ECO:0000313" key="2">
    <source>
        <dbReference type="EMBL" id="NEY91018.1"/>
    </source>
</evidence>
<comment type="caution">
    <text evidence="2">The sequence shown here is derived from an EMBL/GenBank/DDBJ whole genome shotgun (WGS) entry which is preliminary data.</text>
</comment>
<name>A0A6M0QU43_9RHOB</name>